<dbReference type="EMBL" id="MRDE01000017">
    <property type="protein sequence ID" value="OMH27085.1"/>
    <property type="molecule type" value="Genomic_DNA"/>
</dbReference>
<dbReference type="Pfam" id="PF00483">
    <property type="entry name" value="NTP_transferase"/>
    <property type="match status" value="1"/>
</dbReference>
<evidence type="ECO:0000256" key="4">
    <source>
        <dbReference type="ARBA" id="ARBA00023056"/>
    </source>
</evidence>
<keyword evidence="3 8" id="KW-0548">Nucleotidyltransferase</keyword>
<reference evidence="8 9" key="1">
    <citation type="submission" date="2016-12" db="EMBL/GenBank/DDBJ databases">
        <title>Draft genome of Tersicoccus phoenicis 1P05MA.</title>
        <authorList>
            <person name="Nakajima Y."/>
            <person name="Yoshizawa S."/>
            <person name="Nakamura K."/>
            <person name="Ogura Y."/>
            <person name="Hayashi T."/>
            <person name="Kogure K."/>
        </authorList>
    </citation>
    <scope>NUCLEOTIDE SEQUENCE [LARGE SCALE GENOMIC DNA]</scope>
    <source>
        <strain evidence="8 9">1p05MA</strain>
    </source>
</reference>
<evidence type="ECO:0000259" key="7">
    <source>
        <dbReference type="Pfam" id="PF24894"/>
    </source>
</evidence>
<organism evidence="8 9">
    <name type="scientific">Tersicoccus phoenicis</name>
    <dbReference type="NCBI Taxonomy" id="554083"/>
    <lineage>
        <taxon>Bacteria</taxon>
        <taxon>Bacillati</taxon>
        <taxon>Actinomycetota</taxon>
        <taxon>Actinomycetes</taxon>
        <taxon>Micrococcales</taxon>
        <taxon>Micrococcaceae</taxon>
        <taxon>Tersicoccus</taxon>
    </lineage>
</organism>
<dbReference type="Gene3D" id="2.160.10.10">
    <property type="entry name" value="Hexapeptide repeat proteins"/>
    <property type="match status" value="1"/>
</dbReference>
<dbReference type="GO" id="GO:0005978">
    <property type="term" value="P:glycogen biosynthetic process"/>
    <property type="evidence" value="ECO:0007669"/>
    <property type="project" value="UniProtKB-KW"/>
</dbReference>
<keyword evidence="2 8" id="KW-0808">Transferase</keyword>
<evidence type="ECO:0000259" key="6">
    <source>
        <dbReference type="Pfam" id="PF00483"/>
    </source>
</evidence>
<keyword evidence="4" id="KW-0320">Glycogen biosynthesis</keyword>
<dbReference type="RefSeq" id="WP_076702438.1">
    <property type="nucleotide sequence ID" value="NZ_MRDE01000017.1"/>
</dbReference>
<dbReference type="CDD" id="cd04651">
    <property type="entry name" value="LbH_G1P_AT_C"/>
    <property type="match status" value="1"/>
</dbReference>
<dbReference type="Proteomes" id="UP000187085">
    <property type="component" value="Unassembled WGS sequence"/>
</dbReference>
<dbReference type="GO" id="GO:0008878">
    <property type="term" value="F:glucose-1-phosphate adenylyltransferase activity"/>
    <property type="evidence" value="ECO:0007669"/>
    <property type="project" value="InterPro"/>
</dbReference>
<name>A0A1R1LHR7_9MICC</name>
<dbReference type="PANTHER" id="PTHR43523">
    <property type="entry name" value="GLUCOSE-1-PHOSPHATE ADENYLYLTRANSFERASE-RELATED"/>
    <property type="match status" value="1"/>
</dbReference>
<comment type="caution">
    <text evidence="8">The sequence shown here is derived from an EMBL/GenBank/DDBJ whole genome shotgun (WGS) entry which is preliminary data.</text>
</comment>
<dbReference type="InterPro" id="IPR005835">
    <property type="entry name" value="NTP_transferase_dom"/>
</dbReference>
<feature type="domain" description="Glucose-1-phosphate adenylyltransferase/Bifunctional protein GlmU-like C-terminal hexapeptide" evidence="7">
    <location>
        <begin position="292"/>
        <end position="379"/>
    </location>
</feature>
<feature type="domain" description="Nucleotidyl transferase" evidence="6">
    <location>
        <begin position="12"/>
        <end position="260"/>
    </location>
</feature>
<dbReference type="Pfam" id="PF24894">
    <property type="entry name" value="Hexapep_GlmU"/>
    <property type="match status" value="1"/>
</dbReference>
<evidence type="ECO:0000256" key="3">
    <source>
        <dbReference type="ARBA" id="ARBA00022695"/>
    </source>
</evidence>
<accession>A0A1R1LHR7</accession>
<proteinExistence type="inferred from homology"/>
<protein>
    <submittedName>
        <fullName evidence="8">Glucose-1-phosphate adenylyltransferase</fullName>
    </submittedName>
</protein>
<dbReference type="InterPro" id="IPR011831">
    <property type="entry name" value="ADP-Glc_PPase"/>
</dbReference>
<comment type="similarity">
    <text evidence="1">Belongs to the bacterial/plant glucose-1-phosphate adenylyltransferase family.</text>
</comment>
<evidence type="ECO:0000313" key="9">
    <source>
        <dbReference type="Proteomes" id="UP000187085"/>
    </source>
</evidence>
<gene>
    <name evidence="8" type="ORF">BKD30_04160</name>
</gene>
<dbReference type="SUPFAM" id="SSF53448">
    <property type="entry name" value="Nucleotide-diphospho-sugar transferases"/>
    <property type="match status" value="1"/>
</dbReference>
<dbReference type="InterPro" id="IPR011004">
    <property type="entry name" value="Trimer_LpxA-like_sf"/>
</dbReference>
<evidence type="ECO:0000313" key="8">
    <source>
        <dbReference type="EMBL" id="OMH27085.1"/>
    </source>
</evidence>
<dbReference type="OrthoDB" id="9801810at2"/>
<evidence type="ECO:0000256" key="2">
    <source>
        <dbReference type="ARBA" id="ARBA00022679"/>
    </source>
</evidence>
<dbReference type="CDD" id="cd02508">
    <property type="entry name" value="ADP_Glucose_PP"/>
    <property type="match status" value="1"/>
</dbReference>
<feature type="region of interest" description="Disordered" evidence="5">
    <location>
        <begin position="382"/>
        <end position="402"/>
    </location>
</feature>
<evidence type="ECO:0000256" key="1">
    <source>
        <dbReference type="ARBA" id="ARBA00010443"/>
    </source>
</evidence>
<dbReference type="AlphaFoldDB" id="A0A1R1LHR7"/>
<dbReference type="Gene3D" id="3.90.550.10">
    <property type="entry name" value="Spore Coat Polysaccharide Biosynthesis Protein SpsA, Chain A"/>
    <property type="match status" value="1"/>
</dbReference>
<evidence type="ECO:0000256" key="5">
    <source>
        <dbReference type="SAM" id="MobiDB-lite"/>
    </source>
</evidence>
<dbReference type="InterPro" id="IPR056818">
    <property type="entry name" value="GlmU/GlgC-like_hexapep"/>
</dbReference>
<dbReference type="PANTHER" id="PTHR43523:SF2">
    <property type="entry name" value="GLUCOSE-1-PHOSPHATE ADENYLYLTRANSFERASE"/>
    <property type="match status" value="1"/>
</dbReference>
<keyword evidence="9" id="KW-1185">Reference proteome</keyword>
<dbReference type="InterPro" id="IPR029044">
    <property type="entry name" value="Nucleotide-diphossugar_trans"/>
</dbReference>
<dbReference type="STRING" id="554083.BKD30_04160"/>
<dbReference type="SUPFAM" id="SSF51161">
    <property type="entry name" value="Trimeric LpxA-like enzymes"/>
    <property type="match status" value="1"/>
</dbReference>
<sequence>MSTGRARPTVLAILLAGGAGGRMGPLTEGKAKPALPFAGSYHLVDIPLSNLMHSGIADVWVVEQFQPHALNEHVANGRPWDLDRTRGGLQLLPPYQGDAGEGFAEGNADALYRQAGLIREFGPDLVLTLSTDHLYRLDYRDLIDTHLAADADLTMVTTEVDGDVSRFSVVTAEDGRVTDFAYKPESPSSSLVGTEVFLYDTGVLLDTLGMLLERDGKLEDYGDALIPHLVEHGTVAEHRLTGYWRDVGTVESYWQAHQELVHGTGFDVADPTWPMHTAQPQQRPALVAAGAVVSDSLLSPGAEIRGTVIDSVIGPGVVVAADATVRESVLMDGARVGEGATVTRALVDLDVRVGAGAVVGADDAGGSSSAADDDAGITVLGARHRVPDGERIPPGARLPEPD</sequence>